<feature type="region of interest" description="Disordered" evidence="4">
    <location>
        <begin position="254"/>
        <end position="326"/>
    </location>
</feature>
<sequence length="515" mass="52982">MTHPVTWGPARRRVLEAATARAGLPAPLLVPEPVAAAAYFTSSLGHVVKPGQSVVVYDLGAGTFDASVVRRTPAGFDTLAYSGLDDVGGLDLDAVMVQMIIDVVDQEAPDTARRLREPGTGDERRQRIHLWQDARQARETLSRESSVTVYPAVGLRDVLITRNQFEAAAAALLERTIRITTATVKEARVRPDDLAGWFLVGGATRTPLVATLLHRQTGQAATVIEEPQLVVAEGALRVVAGYVGPAATDLATRAARTPPQPASPAPPAVPAPARPAATPTTPTATPGPAVIAAAGRPGGSGATRPPTHPAGVPHSGPAAPVTRPGAAPAVASRAPYVVPPVPVNRPGMPPAVVSPAPYAGPPLPAPPRRTRRRYLWLAAVIGVLFVASAVLAANAADMFSSSDRNADTGATPTSTTRSVEDVAAPDDGRPPFLGISVTDREGGGVLIGAVSPGSPAAKAGLQVGDVIVEFALDNVTTADSFVALVRQYKPGDRVPIVVLRNGSTATILVTLGAAP</sequence>
<dbReference type="SMART" id="SM00228">
    <property type="entry name" value="PDZ"/>
    <property type="match status" value="1"/>
</dbReference>
<dbReference type="InterPro" id="IPR013126">
    <property type="entry name" value="Hsp_70_fam"/>
</dbReference>
<dbReference type="Pfam" id="PF13180">
    <property type="entry name" value="PDZ_2"/>
    <property type="match status" value="1"/>
</dbReference>
<evidence type="ECO:0000256" key="4">
    <source>
        <dbReference type="SAM" id="MobiDB-lite"/>
    </source>
</evidence>
<evidence type="ECO:0000256" key="1">
    <source>
        <dbReference type="ARBA" id="ARBA00022741"/>
    </source>
</evidence>
<proteinExistence type="predicted"/>
<feature type="transmembrane region" description="Helical" evidence="5">
    <location>
        <begin position="374"/>
        <end position="396"/>
    </location>
</feature>
<evidence type="ECO:0000256" key="3">
    <source>
        <dbReference type="ARBA" id="ARBA00023186"/>
    </source>
</evidence>
<keyword evidence="5" id="KW-1133">Transmembrane helix</keyword>
<keyword evidence="5" id="KW-0812">Transmembrane</keyword>
<feature type="compositionally biased region" description="Pro residues" evidence="4">
    <location>
        <begin position="258"/>
        <end position="273"/>
    </location>
</feature>
<feature type="compositionally biased region" description="Low complexity" evidence="4">
    <location>
        <begin position="274"/>
        <end position="294"/>
    </location>
</feature>
<comment type="caution">
    <text evidence="7">The sequence shown here is derived from an EMBL/GenBank/DDBJ whole genome shotgun (WGS) entry which is preliminary data.</text>
</comment>
<evidence type="ECO:0000313" key="7">
    <source>
        <dbReference type="EMBL" id="GAA4261633.1"/>
    </source>
</evidence>
<evidence type="ECO:0000256" key="5">
    <source>
        <dbReference type="SAM" id="Phobius"/>
    </source>
</evidence>
<evidence type="ECO:0000256" key="2">
    <source>
        <dbReference type="ARBA" id="ARBA00022840"/>
    </source>
</evidence>
<keyword evidence="5" id="KW-0472">Membrane</keyword>
<feature type="compositionally biased region" description="Polar residues" evidence="4">
    <location>
        <begin position="401"/>
        <end position="417"/>
    </location>
</feature>
<dbReference type="PANTHER" id="PTHR42749:SF1">
    <property type="entry name" value="CELL SHAPE-DETERMINING PROTEIN MREB"/>
    <property type="match status" value="1"/>
</dbReference>
<dbReference type="InterPro" id="IPR001478">
    <property type="entry name" value="PDZ"/>
</dbReference>
<dbReference type="Gene3D" id="3.30.420.40">
    <property type="match status" value="2"/>
</dbReference>
<dbReference type="Proteomes" id="UP001500620">
    <property type="component" value="Unassembled WGS sequence"/>
</dbReference>
<gene>
    <name evidence="7" type="ORF">GCM10022255_094990</name>
</gene>
<keyword evidence="2" id="KW-0067">ATP-binding</keyword>
<accession>A0ABP8DQ84</accession>
<organism evidence="7 8">
    <name type="scientific">Dactylosporangium darangshiense</name>
    <dbReference type="NCBI Taxonomy" id="579108"/>
    <lineage>
        <taxon>Bacteria</taxon>
        <taxon>Bacillati</taxon>
        <taxon>Actinomycetota</taxon>
        <taxon>Actinomycetes</taxon>
        <taxon>Micromonosporales</taxon>
        <taxon>Micromonosporaceae</taxon>
        <taxon>Dactylosporangium</taxon>
    </lineage>
</organism>
<evidence type="ECO:0000313" key="8">
    <source>
        <dbReference type="Proteomes" id="UP001500620"/>
    </source>
</evidence>
<dbReference type="SUPFAM" id="SSF50156">
    <property type="entry name" value="PDZ domain-like"/>
    <property type="match status" value="1"/>
</dbReference>
<dbReference type="SUPFAM" id="SSF53067">
    <property type="entry name" value="Actin-like ATPase domain"/>
    <property type="match status" value="1"/>
</dbReference>
<dbReference type="InterPro" id="IPR043129">
    <property type="entry name" value="ATPase_NBD"/>
</dbReference>
<feature type="domain" description="PDZ" evidence="6">
    <location>
        <begin position="421"/>
        <end position="470"/>
    </location>
</feature>
<dbReference type="Gene3D" id="2.30.42.10">
    <property type="match status" value="1"/>
</dbReference>
<evidence type="ECO:0000259" key="6">
    <source>
        <dbReference type="PROSITE" id="PS50106"/>
    </source>
</evidence>
<name>A0ABP8DQ84_9ACTN</name>
<dbReference type="PROSITE" id="PS51318">
    <property type="entry name" value="TAT"/>
    <property type="match status" value="1"/>
</dbReference>
<protein>
    <recommendedName>
        <fullName evidence="6">PDZ domain-containing protein</fullName>
    </recommendedName>
</protein>
<keyword evidence="1" id="KW-0547">Nucleotide-binding</keyword>
<reference evidence="8" key="1">
    <citation type="journal article" date="2019" name="Int. J. Syst. Evol. Microbiol.">
        <title>The Global Catalogue of Microorganisms (GCM) 10K type strain sequencing project: providing services to taxonomists for standard genome sequencing and annotation.</title>
        <authorList>
            <consortium name="The Broad Institute Genomics Platform"/>
            <consortium name="The Broad Institute Genome Sequencing Center for Infectious Disease"/>
            <person name="Wu L."/>
            <person name="Ma J."/>
        </authorList>
    </citation>
    <scope>NUCLEOTIDE SEQUENCE [LARGE SCALE GENOMIC DNA]</scope>
    <source>
        <strain evidence="8">JCM 17441</strain>
    </source>
</reference>
<feature type="region of interest" description="Disordered" evidence="4">
    <location>
        <begin position="401"/>
        <end position="427"/>
    </location>
</feature>
<dbReference type="PROSITE" id="PS50106">
    <property type="entry name" value="PDZ"/>
    <property type="match status" value="1"/>
</dbReference>
<keyword evidence="8" id="KW-1185">Reference proteome</keyword>
<dbReference type="InterPro" id="IPR036034">
    <property type="entry name" value="PDZ_sf"/>
</dbReference>
<dbReference type="PANTHER" id="PTHR42749">
    <property type="entry name" value="CELL SHAPE-DETERMINING PROTEIN MREB"/>
    <property type="match status" value="1"/>
</dbReference>
<dbReference type="EMBL" id="BAABAT010000046">
    <property type="protein sequence ID" value="GAA4261633.1"/>
    <property type="molecule type" value="Genomic_DNA"/>
</dbReference>
<dbReference type="Pfam" id="PF00012">
    <property type="entry name" value="HSP70"/>
    <property type="match status" value="1"/>
</dbReference>
<keyword evidence="3" id="KW-0143">Chaperone</keyword>
<dbReference type="InterPro" id="IPR006311">
    <property type="entry name" value="TAT_signal"/>
</dbReference>